<dbReference type="GO" id="GO:0140359">
    <property type="term" value="F:ABC-type transporter activity"/>
    <property type="evidence" value="ECO:0007669"/>
    <property type="project" value="InterPro"/>
</dbReference>
<dbReference type="EMBL" id="FOAD01000001">
    <property type="protein sequence ID" value="SEK51864.1"/>
    <property type="molecule type" value="Genomic_DNA"/>
</dbReference>
<name>A0A1H7HNT7_HALLR</name>
<evidence type="ECO:0000256" key="1">
    <source>
        <dbReference type="ARBA" id="ARBA00004141"/>
    </source>
</evidence>
<feature type="transmembrane region" description="Helical" evidence="5">
    <location>
        <begin position="195"/>
        <end position="213"/>
    </location>
</feature>
<evidence type="ECO:0000313" key="8">
    <source>
        <dbReference type="Proteomes" id="UP000183894"/>
    </source>
</evidence>
<dbReference type="Pfam" id="PF01061">
    <property type="entry name" value="ABC2_membrane"/>
    <property type="match status" value="1"/>
</dbReference>
<evidence type="ECO:0000256" key="4">
    <source>
        <dbReference type="ARBA" id="ARBA00023136"/>
    </source>
</evidence>
<evidence type="ECO:0000256" key="3">
    <source>
        <dbReference type="ARBA" id="ARBA00022989"/>
    </source>
</evidence>
<feature type="transmembrane region" description="Helical" evidence="5">
    <location>
        <begin position="141"/>
        <end position="164"/>
    </location>
</feature>
<feature type="transmembrane region" description="Helical" evidence="5">
    <location>
        <begin position="103"/>
        <end position="129"/>
    </location>
</feature>
<feature type="domain" description="ABC transmembrane type-2" evidence="6">
    <location>
        <begin position="23"/>
        <end position="250"/>
    </location>
</feature>
<dbReference type="PANTHER" id="PTHR43229">
    <property type="entry name" value="NODULATION PROTEIN J"/>
    <property type="match status" value="1"/>
</dbReference>
<dbReference type="RefSeq" id="WP_074791966.1">
    <property type="nucleotide sequence ID" value="NZ_FOAD01000001.1"/>
</dbReference>
<dbReference type="InterPro" id="IPR000412">
    <property type="entry name" value="ABC_2_transport"/>
</dbReference>
<dbReference type="Proteomes" id="UP000183894">
    <property type="component" value="Unassembled WGS sequence"/>
</dbReference>
<dbReference type="PANTHER" id="PTHR43229:SF6">
    <property type="entry name" value="ABC-TYPE MULTIDRUG TRANSPORT SYSTEM, PERMEASE COMPONENT"/>
    <property type="match status" value="1"/>
</dbReference>
<keyword evidence="3 5" id="KW-1133">Transmembrane helix</keyword>
<gene>
    <name evidence="7" type="ORF">SAMN04488691_101638</name>
</gene>
<dbReference type="PROSITE" id="PS51012">
    <property type="entry name" value="ABC_TM2"/>
    <property type="match status" value="1"/>
</dbReference>
<accession>A0A1H7HNT7</accession>
<dbReference type="InterPro" id="IPR013525">
    <property type="entry name" value="ABC2_TM"/>
</dbReference>
<dbReference type="AlphaFoldDB" id="A0A1H7HNT7"/>
<evidence type="ECO:0000313" key="7">
    <source>
        <dbReference type="EMBL" id="SEK51864.1"/>
    </source>
</evidence>
<dbReference type="OrthoDB" id="203821at2157"/>
<dbReference type="InterPro" id="IPR047817">
    <property type="entry name" value="ABC2_TM_bact-type"/>
</dbReference>
<evidence type="ECO:0000256" key="5">
    <source>
        <dbReference type="SAM" id="Phobius"/>
    </source>
</evidence>
<protein>
    <submittedName>
        <fullName evidence="7">ABC-2 type transport system permease protein</fullName>
    </submittedName>
</protein>
<feature type="transmembrane region" description="Helical" evidence="5">
    <location>
        <begin position="63"/>
        <end position="82"/>
    </location>
</feature>
<dbReference type="GO" id="GO:0043190">
    <property type="term" value="C:ATP-binding cassette (ABC) transporter complex"/>
    <property type="evidence" value="ECO:0007669"/>
    <property type="project" value="InterPro"/>
</dbReference>
<evidence type="ECO:0000256" key="2">
    <source>
        <dbReference type="ARBA" id="ARBA00022692"/>
    </source>
</evidence>
<keyword evidence="2 5" id="KW-0812">Transmembrane</keyword>
<comment type="subcellular location">
    <subcellularLocation>
        <location evidence="1">Membrane</location>
        <topology evidence="1">Multi-pass membrane protein</topology>
    </subcellularLocation>
</comment>
<feature type="transmembrane region" description="Helical" evidence="5">
    <location>
        <begin position="171"/>
        <end position="189"/>
    </location>
</feature>
<keyword evidence="4 5" id="KW-0472">Membrane</keyword>
<feature type="transmembrane region" description="Helical" evidence="5">
    <location>
        <begin position="225"/>
        <end position="247"/>
    </location>
</feature>
<feature type="transmembrane region" description="Helical" evidence="5">
    <location>
        <begin position="24"/>
        <end position="43"/>
    </location>
</feature>
<proteinExistence type="predicted"/>
<sequence>MSALARVASEFVASWHSFLRRRTAVFFTFFFPAIIVVIFGALVQTQPTGGGLFAEPKEYYIAGYLAVVVLFTPLSRVGSTIARHRDGNRFEKLATTPLTRAEWLLAHSLVNVVVIGLAALLLLGLSVLVTGASLPVSAATLAVIPFVALGVTLFCGLGAIIGSLADSQDGVIAASNAIALPLLFLSETFVTPDLLPAWFVPALNLSPLTFFARGVRALTYTGGEWATNLGILAALSVAFFVAGTLAIPQTD</sequence>
<dbReference type="PIRSF" id="PIRSF006648">
    <property type="entry name" value="DrrB"/>
    <property type="match status" value="1"/>
</dbReference>
<reference evidence="7 8" key="1">
    <citation type="submission" date="2016-10" db="EMBL/GenBank/DDBJ databases">
        <authorList>
            <person name="de Groot N.N."/>
        </authorList>
    </citation>
    <scope>NUCLEOTIDE SEQUENCE [LARGE SCALE GENOMIC DNA]</scope>
    <source>
        <strain evidence="7 8">CDM_5</strain>
    </source>
</reference>
<evidence type="ECO:0000259" key="6">
    <source>
        <dbReference type="PROSITE" id="PS51012"/>
    </source>
</evidence>
<dbReference type="InterPro" id="IPR051784">
    <property type="entry name" value="Nod_factor_ABC_transporter"/>
</dbReference>
<organism evidence="7 8">
    <name type="scientific">Haloferax larsenii</name>
    <dbReference type="NCBI Taxonomy" id="302484"/>
    <lineage>
        <taxon>Archaea</taxon>
        <taxon>Methanobacteriati</taxon>
        <taxon>Methanobacteriota</taxon>
        <taxon>Stenosarchaea group</taxon>
        <taxon>Halobacteria</taxon>
        <taxon>Halobacteriales</taxon>
        <taxon>Haloferacaceae</taxon>
        <taxon>Haloferax</taxon>
    </lineage>
</organism>